<dbReference type="RefSeq" id="WP_200970687.1">
    <property type="nucleotide sequence ID" value="NZ_CP065592.1"/>
</dbReference>
<proteinExistence type="predicted"/>
<dbReference type="PANTHER" id="PTHR30250:SF31">
    <property type="entry name" value="INNER MEMBRANE PROTEIN YGHQ"/>
    <property type="match status" value="1"/>
</dbReference>
<accession>A0A7T2LL83</accession>
<feature type="transmembrane region" description="Helical" evidence="6">
    <location>
        <begin position="381"/>
        <end position="401"/>
    </location>
</feature>
<feature type="transmembrane region" description="Helical" evidence="6">
    <location>
        <begin position="407"/>
        <end position="432"/>
    </location>
</feature>
<evidence type="ECO:0000256" key="1">
    <source>
        <dbReference type="ARBA" id="ARBA00004651"/>
    </source>
</evidence>
<keyword evidence="8" id="KW-1185">Reference proteome</keyword>
<evidence type="ECO:0000256" key="4">
    <source>
        <dbReference type="ARBA" id="ARBA00022989"/>
    </source>
</evidence>
<dbReference type="PANTHER" id="PTHR30250">
    <property type="entry name" value="PST FAMILY PREDICTED COLANIC ACID TRANSPORTER"/>
    <property type="match status" value="1"/>
</dbReference>
<keyword evidence="5 6" id="KW-0472">Membrane</keyword>
<feature type="transmembrane region" description="Helical" evidence="6">
    <location>
        <begin position="133"/>
        <end position="154"/>
    </location>
</feature>
<dbReference type="InterPro" id="IPR050833">
    <property type="entry name" value="Poly_Biosynth_Transport"/>
</dbReference>
<sequence>MRAGGASRNGTIARVLENAGWLLAGKGVGAALSLVYLGLATRTLGAAGFGQFVLILGIAQAIASFVGFQTWQGVVRFGMPHLQAGRRDSLGGVLALALALDFGGALAGCLIAIASIGFLGNHFGWDAAVRTEALLFAFVILLSVRSTAIGVLRLHDRFGMGATADTVTPIVRLIGAGIAVAAGASIKGFLIAWAASEIATAAVYWWFAAKVSKGTMSPAYWPKIGRVGRDNPGILKFVLITNANTTLGGAAKQVTVLLVGFFAGAAAAGHYRLAHQLGEALARVSEMLSRSVYAELTRVHFNNMGQNIAKLFRSSVRLAAIGAAVIIVLMLLIGKPALTLIAGPQFADAYPLLMLLGTAAALGLGGTSFEPALMATGRAGLALQLRFVSTAVLAGLLALLLPHLGATGAGIATLVSAGISLLLFGAAAWRVVHKDDAKKARNLEPAPSADQ</sequence>
<evidence type="ECO:0000256" key="6">
    <source>
        <dbReference type="SAM" id="Phobius"/>
    </source>
</evidence>
<dbReference type="Pfam" id="PF01943">
    <property type="entry name" value="Polysacc_synt"/>
    <property type="match status" value="1"/>
</dbReference>
<feature type="transmembrane region" description="Helical" evidence="6">
    <location>
        <begin position="21"/>
        <end position="39"/>
    </location>
</feature>
<evidence type="ECO:0000313" key="8">
    <source>
        <dbReference type="Proteomes" id="UP000594873"/>
    </source>
</evidence>
<dbReference type="AlphaFoldDB" id="A0A7T2LL83"/>
<feature type="transmembrane region" description="Helical" evidence="6">
    <location>
        <begin position="349"/>
        <end position="369"/>
    </location>
</feature>
<organism evidence="7 8">
    <name type="scientific">Allosphingosinicella flava</name>
    <dbReference type="NCBI Taxonomy" id="2771430"/>
    <lineage>
        <taxon>Bacteria</taxon>
        <taxon>Pseudomonadati</taxon>
        <taxon>Pseudomonadota</taxon>
        <taxon>Alphaproteobacteria</taxon>
        <taxon>Sphingomonadales</taxon>
        <taxon>Sphingomonadaceae</taxon>
        <taxon>Allosphingosinicella</taxon>
    </lineage>
</organism>
<evidence type="ECO:0000256" key="5">
    <source>
        <dbReference type="ARBA" id="ARBA00023136"/>
    </source>
</evidence>
<protein>
    <submittedName>
        <fullName evidence="7">Lipopolysaccharide biosynthesis protein</fullName>
    </submittedName>
</protein>
<evidence type="ECO:0000256" key="3">
    <source>
        <dbReference type="ARBA" id="ARBA00022692"/>
    </source>
</evidence>
<dbReference type="Proteomes" id="UP000594873">
    <property type="component" value="Chromosome"/>
</dbReference>
<evidence type="ECO:0000313" key="7">
    <source>
        <dbReference type="EMBL" id="QPQ54159.1"/>
    </source>
</evidence>
<feature type="transmembrane region" description="Helical" evidence="6">
    <location>
        <begin position="318"/>
        <end position="343"/>
    </location>
</feature>
<name>A0A7T2LL83_9SPHN</name>
<gene>
    <name evidence="7" type="ORF">IC614_07215</name>
</gene>
<feature type="transmembrane region" description="Helical" evidence="6">
    <location>
        <begin position="89"/>
        <end position="113"/>
    </location>
</feature>
<keyword evidence="2" id="KW-1003">Cell membrane</keyword>
<keyword evidence="3 6" id="KW-0812">Transmembrane</keyword>
<comment type="subcellular location">
    <subcellularLocation>
        <location evidence="1">Cell membrane</location>
        <topology evidence="1">Multi-pass membrane protein</topology>
    </subcellularLocation>
</comment>
<feature type="transmembrane region" description="Helical" evidence="6">
    <location>
        <begin position="166"/>
        <end position="184"/>
    </location>
</feature>
<dbReference type="EMBL" id="CP065592">
    <property type="protein sequence ID" value="QPQ54159.1"/>
    <property type="molecule type" value="Genomic_DNA"/>
</dbReference>
<reference evidence="7 8" key="1">
    <citation type="submission" date="2020-11" db="EMBL/GenBank/DDBJ databases">
        <title>Genome seq and assembly of Sphingosinicella sp.</title>
        <authorList>
            <person name="Chhetri G."/>
        </authorList>
    </citation>
    <scope>NUCLEOTIDE SEQUENCE [LARGE SCALE GENOMIC DNA]</scope>
    <source>
        <strain evidence="7 8">UDD2</strain>
    </source>
</reference>
<dbReference type="InterPro" id="IPR002797">
    <property type="entry name" value="Polysacc_synth"/>
</dbReference>
<dbReference type="KEGG" id="sflv:IC614_07215"/>
<dbReference type="GO" id="GO:0005886">
    <property type="term" value="C:plasma membrane"/>
    <property type="evidence" value="ECO:0007669"/>
    <property type="project" value="UniProtKB-SubCell"/>
</dbReference>
<feature type="transmembrane region" description="Helical" evidence="6">
    <location>
        <begin position="45"/>
        <end position="68"/>
    </location>
</feature>
<keyword evidence="4 6" id="KW-1133">Transmembrane helix</keyword>
<evidence type="ECO:0000256" key="2">
    <source>
        <dbReference type="ARBA" id="ARBA00022475"/>
    </source>
</evidence>